<evidence type="ECO:0000256" key="2">
    <source>
        <dbReference type="SAM" id="Phobius"/>
    </source>
</evidence>
<feature type="compositionally biased region" description="Polar residues" evidence="1">
    <location>
        <begin position="783"/>
        <end position="801"/>
    </location>
</feature>
<feature type="compositionally biased region" description="Low complexity" evidence="1">
    <location>
        <begin position="423"/>
        <end position="442"/>
    </location>
</feature>
<name>A0A139AZ74_GONPJ</name>
<feature type="compositionally biased region" description="Low complexity" evidence="1">
    <location>
        <begin position="812"/>
        <end position="826"/>
    </location>
</feature>
<feature type="compositionally biased region" description="Basic residues" evidence="1">
    <location>
        <begin position="1195"/>
        <end position="1206"/>
    </location>
</feature>
<feature type="compositionally biased region" description="Low complexity" evidence="1">
    <location>
        <begin position="1092"/>
        <end position="1104"/>
    </location>
</feature>
<feature type="compositionally biased region" description="Low complexity" evidence="1">
    <location>
        <begin position="193"/>
        <end position="217"/>
    </location>
</feature>
<feature type="compositionally biased region" description="Polar residues" evidence="1">
    <location>
        <begin position="122"/>
        <end position="159"/>
    </location>
</feature>
<feature type="compositionally biased region" description="Polar residues" evidence="1">
    <location>
        <begin position="356"/>
        <end position="366"/>
    </location>
</feature>
<feature type="compositionally biased region" description="Low complexity" evidence="1">
    <location>
        <begin position="771"/>
        <end position="782"/>
    </location>
</feature>
<feature type="transmembrane region" description="Helical" evidence="2">
    <location>
        <begin position="1608"/>
        <end position="1631"/>
    </location>
</feature>
<accession>A0A139AZ74</accession>
<feature type="region of interest" description="Disordered" evidence="1">
    <location>
        <begin position="767"/>
        <end position="896"/>
    </location>
</feature>
<feature type="compositionally biased region" description="Polar residues" evidence="1">
    <location>
        <begin position="878"/>
        <end position="895"/>
    </location>
</feature>
<keyword evidence="2" id="KW-0812">Transmembrane</keyword>
<dbReference type="EMBL" id="KQ965732">
    <property type="protein sequence ID" value="KXS21775.1"/>
    <property type="molecule type" value="Genomic_DNA"/>
</dbReference>
<keyword evidence="2" id="KW-1133">Transmembrane helix</keyword>
<feature type="region of interest" description="Disordered" evidence="1">
    <location>
        <begin position="1304"/>
        <end position="1325"/>
    </location>
</feature>
<feature type="compositionally biased region" description="Polar residues" evidence="1">
    <location>
        <begin position="534"/>
        <end position="550"/>
    </location>
</feature>
<feature type="compositionally biased region" description="Basic and acidic residues" evidence="1">
    <location>
        <begin position="463"/>
        <end position="474"/>
    </location>
</feature>
<feature type="region of interest" description="Disordered" evidence="1">
    <location>
        <begin position="1650"/>
        <end position="1682"/>
    </location>
</feature>
<evidence type="ECO:0000313" key="4">
    <source>
        <dbReference type="Proteomes" id="UP000070544"/>
    </source>
</evidence>
<feature type="region of interest" description="Disordered" evidence="1">
    <location>
        <begin position="725"/>
        <end position="745"/>
    </location>
</feature>
<feature type="compositionally biased region" description="Polar residues" evidence="1">
    <location>
        <begin position="1115"/>
        <end position="1126"/>
    </location>
</feature>
<reference evidence="3 4" key="1">
    <citation type="journal article" date="2015" name="Genome Biol. Evol.">
        <title>Phylogenomic analyses indicate that early fungi evolved digesting cell walls of algal ancestors of land plants.</title>
        <authorList>
            <person name="Chang Y."/>
            <person name="Wang S."/>
            <person name="Sekimoto S."/>
            <person name="Aerts A.L."/>
            <person name="Choi C."/>
            <person name="Clum A."/>
            <person name="LaButti K.M."/>
            <person name="Lindquist E.A."/>
            <person name="Yee Ngan C."/>
            <person name="Ohm R.A."/>
            <person name="Salamov A.A."/>
            <person name="Grigoriev I.V."/>
            <person name="Spatafora J.W."/>
            <person name="Berbee M.L."/>
        </authorList>
    </citation>
    <scope>NUCLEOTIDE SEQUENCE [LARGE SCALE GENOMIC DNA]</scope>
    <source>
        <strain evidence="3 4">JEL478</strain>
    </source>
</reference>
<evidence type="ECO:0000313" key="3">
    <source>
        <dbReference type="EMBL" id="KXS21775.1"/>
    </source>
</evidence>
<feature type="region of interest" description="Disordered" evidence="1">
    <location>
        <begin position="1089"/>
        <end position="1261"/>
    </location>
</feature>
<feature type="compositionally biased region" description="Polar residues" evidence="1">
    <location>
        <begin position="226"/>
        <end position="244"/>
    </location>
</feature>
<sequence length="1682" mass="179184">MDPSQASQRPPPSSRRGNLQPKAGPPRSLAAAMRENLGVSVPGLPNRAGSVGAKSGGGRVGPEGTAHNALSGAPPFVTTPTQPLVQTATSAQSDTETDETHDFPTPTPKHRVLWGTELDRNQGVTVESASSTNSRPVKMPTSSIYDTRPTNTSEVTRVNVQPRGSGRWNVPHTSGAGSLSVQVPSPANPRRFSGSSSSQEPPASSSSSEPYSANSYPISLSDGDLSRTSLDSSGGGQTDRSVITRSDVDEDSPGALEAPVLYNKLYKAEQSEAAQPRRLSSESAPGHSSALDRAPSPSLQQGHVIQPPSPYDGRARGDPLSPARIAVVAHQQRSYAPGSGQITEHGAPPDEREHTAFTTPPSSGRTGLSGPTGLASAAPTAPAGMSLKDLLSTVSEADVKAAAQVAASWHLGRETSGQPGLTSPPVSRRSTSSNSGSSIGISTPKPGTSSERGSDLTANYESTMERMPAKRGPDSDANSWRTSLHPPSFVSSGASTPESGSRPPSVRFSPPTSLASSPSKPNARAPSPSLAVPDSSQADPAKFSKSNESQPLDPASAFEQLLSRLPAPSAETLSRSSRTKAHLARRYELVATMMEPGGPGFNPLKVTRWRQESGRWGKTKDVWSVGTDELREWWDEVGAKQDAKQSEVEHDDSFGFESHGENPLKHIGSVGDSPSRPARVRVEELTSLGREAPQTGFGVNFSFPVPSSPTSPQATVERRISYEGTVPPTVTSGALTSSSRVGDSETLAEASQSALFQKFLSGALQGQASSQPQAPTAMATTTVKSPVTPTANGPENTTPNTLLKPELRKVPTDTPVPTSTTSFSSSAIRPAIERSDDPRHRKRSVSTDSASARAQDRRSKLNTALPADSSKMKRIESVGNSSDNEPASTNASSRGSLEILGGMWQKGRMSPTPVGNPRAAFGNGDSQAGFFGGLFGRRRTRRGDGHGSDGGSALALMTTAADMDPEFVNGTDQGPALVPNTDRESSPVRLEPTPRRPILETFGSAAATSVISRRSASVSGTGPWRLVDFSAGFEGIPLVGKPKDRDAVVGRPPSIPLKVNEGVIGTEIQRNTSAKGGINLGSPLSVVQANAGSSGSVDTISSTSPTPSLRRENQESIASQLPSSVSPYHDLVPPRDVGSPGANRSSSEVAVNGPKSEAQTPPKQISANSLEQDAPSRHSLDEARTGAVESERDSRRGRKEKRRDRRTGKDVLSGVGLMVTRPKSTWIGGRKREKGAETESRARSSSRESASGSAFSKTKGRVVQGFQKARNALLSNRGAFHEDSSPPGDEQQEEQEMVIVSEKFADDGSSVGATGSSSLKRASGRMSLTTESRRLVFTSEMQAFLRELHSPYRNTTPPLIDTTIVLTPHADTQHGYANFRLVLEEFAREVPVFTSRLQSLRARMEDFQTKDLEALTRNAISDYPELPTLPPSARSDSGSAMNISSGIPVEPFTLGATRVIDFGSRAERTDSGSVELQSPNQSTGRNPGVAYWTPSTSLQRNSEPTLVTGKFSFRDLQEVYQLVVGVPETRDAVSGLSTSIDVTVRELARRAEELQRKHSSTDYDMSRMINRVEEITTLVNERWLVRLKEADDEFRKVQTLRGPTLSDWMWALLGVVLTFIGSTWYYGYIVYKKMSVVLKDGTQAARDMLSRNRPQQSTDSVPHPEDTIPGALEMNAPSFEGT</sequence>
<feature type="region of interest" description="Disordered" evidence="1">
    <location>
        <begin position="972"/>
        <end position="994"/>
    </location>
</feature>
<keyword evidence="2" id="KW-0472">Membrane</keyword>
<feature type="compositionally biased region" description="Polar residues" evidence="1">
    <location>
        <begin position="1471"/>
        <end position="1485"/>
    </location>
</feature>
<feature type="compositionally biased region" description="Basic and acidic residues" evidence="1">
    <location>
        <begin position="1234"/>
        <end position="1246"/>
    </location>
</feature>
<evidence type="ECO:0000256" key="1">
    <source>
        <dbReference type="SAM" id="MobiDB-lite"/>
    </source>
</evidence>
<feature type="compositionally biased region" description="Basic and acidic residues" evidence="1">
    <location>
        <begin position="981"/>
        <end position="994"/>
    </location>
</feature>
<dbReference type="OrthoDB" id="10656579at2759"/>
<feature type="compositionally biased region" description="Polar residues" evidence="1">
    <location>
        <begin position="445"/>
        <end position="462"/>
    </location>
</feature>
<feature type="compositionally biased region" description="Polar residues" evidence="1">
    <location>
        <begin position="728"/>
        <end position="741"/>
    </location>
</feature>
<feature type="compositionally biased region" description="Polar residues" evidence="1">
    <location>
        <begin position="510"/>
        <end position="520"/>
    </location>
</feature>
<feature type="compositionally biased region" description="Polar residues" evidence="1">
    <location>
        <begin position="1311"/>
        <end position="1325"/>
    </location>
</feature>
<keyword evidence="4" id="KW-1185">Reference proteome</keyword>
<feature type="compositionally biased region" description="Basic and acidic residues" evidence="1">
    <location>
        <begin position="653"/>
        <end position="664"/>
    </location>
</feature>
<feature type="region of interest" description="Disordered" evidence="1">
    <location>
        <begin position="1"/>
        <end position="380"/>
    </location>
</feature>
<gene>
    <name evidence="3" type="ORF">M427DRAFT_51155</name>
</gene>
<protein>
    <submittedName>
        <fullName evidence="3">Uncharacterized protein</fullName>
    </submittedName>
</protein>
<feature type="compositionally biased region" description="Polar residues" evidence="1">
    <location>
        <begin position="171"/>
        <end position="185"/>
    </location>
</feature>
<feature type="compositionally biased region" description="Polar residues" evidence="1">
    <location>
        <begin position="489"/>
        <end position="499"/>
    </location>
</feature>
<feature type="region of interest" description="Disordered" evidence="1">
    <location>
        <begin position="1466"/>
        <end position="1488"/>
    </location>
</feature>
<dbReference type="Proteomes" id="UP000070544">
    <property type="component" value="Unassembled WGS sequence"/>
</dbReference>
<feature type="region of interest" description="Disordered" evidence="1">
    <location>
        <begin position="410"/>
        <end position="581"/>
    </location>
</feature>
<feature type="compositionally biased region" description="Polar residues" evidence="1">
    <location>
        <begin position="78"/>
        <end position="94"/>
    </location>
</feature>
<feature type="compositionally biased region" description="Polar residues" evidence="1">
    <location>
        <begin position="1157"/>
        <end position="1171"/>
    </location>
</feature>
<feature type="compositionally biased region" description="Basic and acidic residues" evidence="1">
    <location>
        <begin position="1174"/>
        <end position="1194"/>
    </location>
</feature>
<feature type="compositionally biased region" description="Low complexity" evidence="1">
    <location>
        <begin position="1247"/>
        <end position="1256"/>
    </location>
</feature>
<feature type="region of interest" description="Disordered" evidence="1">
    <location>
        <begin position="653"/>
        <end position="676"/>
    </location>
</feature>
<organism evidence="3 4">
    <name type="scientific">Gonapodya prolifera (strain JEL478)</name>
    <name type="common">Monoblepharis prolifera</name>
    <dbReference type="NCBI Taxonomy" id="1344416"/>
    <lineage>
        <taxon>Eukaryota</taxon>
        <taxon>Fungi</taxon>
        <taxon>Fungi incertae sedis</taxon>
        <taxon>Chytridiomycota</taxon>
        <taxon>Chytridiomycota incertae sedis</taxon>
        <taxon>Monoblepharidomycetes</taxon>
        <taxon>Monoblepharidales</taxon>
        <taxon>Gonapodyaceae</taxon>
        <taxon>Gonapodya</taxon>
    </lineage>
</organism>
<proteinExistence type="predicted"/>